<dbReference type="InterPro" id="IPR012337">
    <property type="entry name" value="RNaseH-like_sf"/>
</dbReference>
<dbReference type="GO" id="GO:0005634">
    <property type="term" value="C:nucleus"/>
    <property type="evidence" value="ECO:0007669"/>
    <property type="project" value="UniProtKB-SubCell"/>
</dbReference>
<dbReference type="GO" id="GO:0008270">
    <property type="term" value="F:zinc ion binding"/>
    <property type="evidence" value="ECO:0007669"/>
    <property type="project" value="UniProtKB-KW"/>
</dbReference>
<dbReference type="InterPro" id="IPR052035">
    <property type="entry name" value="ZnF_BED_domain_contain"/>
</dbReference>
<dbReference type="Proteomes" id="UP000823561">
    <property type="component" value="Chromosome 3"/>
</dbReference>
<protein>
    <submittedName>
        <fullName evidence="6">Uncharacterized protein</fullName>
    </submittedName>
</protein>
<name>A0AAV6H6H7_9TELE</name>
<keyword evidence="5" id="KW-0539">Nucleus</keyword>
<dbReference type="PANTHER" id="PTHR46481">
    <property type="entry name" value="ZINC FINGER BED DOMAIN-CONTAINING PROTEIN 4"/>
    <property type="match status" value="1"/>
</dbReference>
<sequence>MSLQEGGFDGALAKCRKVVGHFKHSPANSDELNVQQASLGQVQEPLVQDVPTRWNSTLEMIKRVRRNRDALHTTLSQQKHNLALPTNAEYEKLAKLEKLLEPCSSPKPTITPVLPALCHLQHVMKISDDPAYIVGFKAAFTKDLNQWREKINLECLRYVRLTRR</sequence>
<evidence type="ECO:0000256" key="1">
    <source>
        <dbReference type="ARBA" id="ARBA00004123"/>
    </source>
</evidence>
<evidence type="ECO:0000313" key="7">
    <source>
        <dbReference type="Proteomes" id="UP000823561"/>
    </source>
</evidence>
<dbReference type="PANTHER" id="PTHR46481:SF10">
    <property type="entry name" value="ZINC FINGER BED DOMAIN-CONTAINING PROTEIN 39"/>
    <property type="match status" value="1"/>
</dbReference>
<gene>
    <name evidence="6" type="ORF">AALO_G00036750</name>
</gene>
<proteinExistence type="predicted"/>
<evidence type="ECO:0000313" key="6">
    <source>
        <dbReference type="EMBL" id="KAG5282968.1"/>
    </source>
</evidence>
<organism evidence="6 7">
    <name type="scientific">Alosa alosa</name>
    <name type="common">allis shad</name>
    <dbReference type="NCBI Taxonomy" id="278164"/>
    <lineage>
        <taxon>Eukaryota</taxon>
        <taxon>Metazoa</taxon>
        <taxon>Chordata</taxon>
        <taxon>Craniata</taxon>
        <taxon>Vertebrata</taxon>
        <taxon>Euteleostomi</taxon>
        <taxon>Actinopterygii</taxon>
        <taxon>Neopterygii</taxon>
        <taxon>Teleostei</taxon>
        <taxon>Clupei</taxon>
        <taxon>Clupeiformes</taxon>
        <taxon>Clupeoidei</taxon>
        <taxon>Clupeidae</taxon>
        <taxon>Alosa</taxon>
    </lineage>
</organism>
<keyword evidence="2" id="KW-0479">Metal-binding</keyword>
<evidence type="ECO:0000256" key="2">
    <source>
        <dbReference type="ARBA" id="ARBA00022723"/>
    </source>
</evidence>
<keyword evidence="7" id="KW-1185">Reference proteome</keyword>
<reference evidence="6" key="1">
    <citation type="submission" date="2020-10" db="EMBL/GenBank/DDBJ databases">
        <title>Chromosome-scale genome assembly of the Allis shad, Alosa alosa.</title>
        <authorList>
            <person name="Margot Z."/>
            <person name="Christophe K."/>
            <person name="Cabau C."/>
            <person name="Louis A."/>
            <person name="Berthelot C."/>
            <person name="Parey E."/>
            <person name="Roest Crollius H."/>
            <person name="Montfort J."/>
            <person name="Robinson-Rechavi M."/>
            <person name="Bucao C."/>
            <person name="Bouchez O."/>
            <person name="Gislard M."/>
            <person name="Lluch J."/>
            <person name="Milhes M."/>
            <person name="Lampietro C."/>
            <person name="Lopez Roques C."/>
            <person name="Donnadieu C."/>
            <person name="Braasch I."/>
            <person name="Desvignes T."/>
            <person name="Postlethwait J."/>
            <person name="Bobe J."/>
            <person name="Guiguen Y."/>
        </authorList>
    </citation>
    <scope>NUCLEOTIDE SEQUENCE</scope>
    <source>
        <strain evidence="6">M-15738</strain>
        <tissue evidence="6">Blood</tissue>
    </source>
</reference>
<keyword evidence="4" id="KW-0862">Zinc</keyword>
<comment type="subcellular location">
    <subcellularLocation>
        <location evidence="1">Nucleus</location>
    </subcellularLocation>
</comment>
<evidence type="ECO:0000256" key="4">
    <source>
        <dbReference type="ARBA" id="ARBA00022833"/>
    </source>
</evidence>
<dbReference type="EMBL" id="JADWDJ010000003">
    <property type="protein sequence ID" value="KAG5282968.1"/>
    <property type="molecule type" value="Genomic_DNA"/>
</dbReference>
<evidence type="ECO:0000256" key="3">
    <source>
        <dbReference type="ARBA" id="ARBA00022771"/>
    </source>
</evidence>
<comment type="caution">
    <text evidence="6">The sequence shown here is derived from an EMBL/GenBank/DDBJ whole genome shotgun (WGS) entry which is preliminary data.</text>
</comment>
<dbReference type="SUPFAM" id="SSF53098">
    <property type="entry name" value="Ribonuclease H-like"/>
    <property type="match status" value="1"/>
</dbReference>
<accession>A0AAV6H6H7</accession>
<evidence type="ECO:0000256" key="5">
    <source>
        <dbReference type="ARBA" id="ARBA00023242"/>
    </source>
</evidence>
<keyword evidence="3" id="KW-0863">Zinc-finger</keyword>
<dbReference type="AlphaFoldDB" id="A0AAV6H6H7"/>